<dbReference type="PANTHER" id="PTHR11496:SF83">
    <property type="entry name" value="HYDROXYACID-OXOACID TRANSHYDROGENASE, MITOCHONDRIAL"/>
    <property type="match status" value="1"/>
</dbReference>
<evidence type="ECO:0000259" key="2">
    <source>
        <dbReference type="Pfam" id="PF00465"/>
    </source>
</evidence>
<protein>
    <submittedName>
        <fullName evidence="4">Fe-containing alcohol dehydrogenase</fullName>
        <ecNumber evidence="4">1.1.1.1</ecNumber>
    </submittedName>
</protein>
<dbReference type="FunFam" id="1.20.1090.10:FF:000001">
    <property type="entry name" value="Aldehyde-alcohol dehydrogenase"/>
    <property type="match status" value="1"/>
</dbReference>
<dbReference type="EC" id="1.1.1.1" evidence="4"/>
<feature type="domain" description="Alcohol dehydrogenase iron-type/glycerol dehydrogenase GldA" evidence="2">
    <location>
        <begin position="27"/>
        <end position="198"/>
    </location>
</feature>
<proteinExistence type="predicted"/>
<gene>
    <name evidence="4" type="ordered locus">TSIB_1456</name>
</gene>
<sequence length="399" mass="44754">MSCPRRVKYPHSLFFLVMLMRFFSLKTRIIMGEGSLRYVESVARNYERVMVLSSKSMRIHGFLNEVMDYAEEAGAEVDAIEGLPAEPAYEDVEEILPRIREFSPDLLIALGGGSVIDITKAIKVFYEVPDLRFEEVAFLDRFTKPVRIIPKLKTPLITIPSTSGAGSEVSAASVLKKDGAKYNLVSYEIAPEYAILDPRLPRTMSEKIARNSGLDVLVHGIEAYTTKVATPFSDAMALGAIKTVFKWLPLSVKGDGKAREKIHYAATMAGIAFLNARLGICHSLSHKAAWIGPHGLLNAIFLPYVIHFNMKDEGTRKKYTKIAREIGFNTSEELLEVIKEFNEMLGVPKLNELVGEETFLSKLDEMAEKAYNDPLINFNPVEPSIEDIKELYRKAYYGE</sequence>
<organism evidence="4 5">
    <name type="scientific">Thermococcus sibiricus (strain DSM 12597 / MM 739)</name>
    <dbReference type="NCBI Taxonomy" id="604354"/>
    <lineage>
        <taxon>Archaea</taxon>
        <taxon>Methanobacteriati</taxon>
        <taxon>Methanobacteriota</taxon>
        <taxon>Thermococci</taxon>
        <taxon>Thermococcales</taxon>
        <taxon>Thermococcaceae</taxon>
        <taxon>Thermococcus</taxon>
    </lineage>
</organism>
<evidence type="ECO:0000259" key="3">
    <source>
        <dbReference type="Pfam" id="PF25137"/>
    </source>
</evidence>
<dbReference type="InterPro" id="IPR056798">
    <property type="entry name" value="ADH_Fe_C"/>
</dbReference>
<dbReference type="Pfam" id="PF00465">
    <property type="entry name" value="Fe-ADH"/>
    <property type="match status" value="1"/>
</dbReference>
<dbReference type="InterPro" id="IPR034802">
    <property type="entry name" value="NADPH_BDH"/>
</dbReference>
<dbReference type="Gene3D" id="1.20.1090.10">
    <property type="entry name" value="Dehydroquinate synthase-like - alpha domain"/>
    <property type="match status" value="1"/>
</dbReference>
<evidence type="ECO:0000256" key="1">
    <source>
        <dbReference type="ARBA" id="ARBA00023002"/>
    </source>
</evidence>
<dbReference type="PANTHER" id="PTHR11496">
    <property type="entry name" value="ALCOHOL DEHYDROGENASE"/>
    <property type="match status" value="1"/>
</dbReference>
<keyword evidence="1 4" id="KW-0560">Oxidoreductase</keyword>
<dbReference type="Pfam" id="PF25137">
    <property type="entry name" value="ADH_Fe_C"/>
    <property type="match status" value="1"/>
</dbReference>
<dbReference type="STRING" id="604354.TSIB_1456"/>
<name>C6A4G2_THESM</name>
<dbReference type="KEGG" id="tsi:TSIB_1456"/>
<accession>C6A4G2</accession>
<dbReference type="CDD" id="cd08179">
    <property type="entry name" value="NADPH_BDH"/>
    <property type="match status" value="1"/>
</dbReference>
<dbReference type="InterPro" id="IPR001670">
    <property type="entry name" value="ADH_Fe/GldA"/>
</dbReference>
<dbReference type="eggNOG" id="arCOG00984">
    <property type="taxonomic scope" value="Archaea"/>
</dbReference>
<dbReference type="GO" id="GO:0004022">
    <property type="term" value="F:alcohol dehydrogenase (NAD+) activity"/>
    <property type="evidence" value="ECO:0007669"/>
    <property type="project" value="UniProtKB-EC"/>
</dbReference>
<feature type="domain" description="Fe-containing alcohol dehydrogenase-like C-terminal" evidence="3">
    <location>
        <begin position="212"/>
        <end position="396"/>
    </location>
</feature>
<dbReference type="Gene3D" id="3.40.50.1970">
    <property type="match status" value="1"/>
</dbReference>
<dbReference type="Proteomes" id="UP000009079">
    <property type="component" value="Chromosome"/>
</dbReference>
<reference evidence="4 5" key="1">
    <citation type="journal article" date="2009" name="Appl. Environ. Microbiol.">
        <title>Metabolic versatility and indigenous origin of the archaeon Thermococcus sibiricus, isolated from a siberian oil reservoir, as revealed by genome analysis.</title>
        <authorList>
            <person name="Mardanov A.V."/>
            <person name="Ravin N.V."/>
            <person name="Svetlitchnyi V.A."/>
            <person name="Beletsky A.V."/>
            <person name="Miroshnichenko M.L."/>
            <person name="Bonch-Osmolovskaya E.A."/>
            <person name="Skryabin K.G."/>
        </authorList>
    </citation>
    <scope>NUCLEOTIDE SEQUENCE [LARGE SCALE GENOMIC DNA]</scope>
    <source>
        <strain evidence="5">DSM 12597 / MM 739</strain>
    </source>
</reference>
<dbReference type="InterPro" id="IPR039697">
    <property type="entry name" value="Alcohol_dehydrogenase_Fe"/>
</dbReference>
<evidence type="ECO:0000313" key="4">
    <source>
        <dbReference type="EMBL" id="ACS90507.1"/>
    </source>
</evidence>
<dbReference type="EMBL" id="CP001463">
    <property type="protein sequence ID" value="ACS90507.1"/>
    <property type="molecule type" value="Genomic_DNA"/>
</dbReference>
<dbReference type="SUPFAM" id="SSF56796">
    <property type="entry name" value="Dehydroquinate synthase-like"/>
    <property type="match status" value="1"/>
</dbReference>
<dbReference type="HOGENOM" id="CLU_007207_0_0_2"/>
<dbReference type="AlphaFoldDB" id="C6A4G2"/>
<evidence type="ECO:0000313" key="5">
    <source>
        <dbReference type="Proteomes" id="UP000009079"/>
    </source>
</evidence>
<dbReference type="FunFam" id="3.40.50.1970:FF:000003">
    <property type="entry name" value="Alcohol dehydrogenase, iron-containing"/>
    <property type="match status" value="1"/>
</dbReference>
<dbReference type="GO" id="GO:0046872">
    <property type="term" value="F:metal ion binding"/>
    <property type="evidence" value="ECO:0007669"/>
    <property type="project" value="InterPro"/>
</dbReference>
<keyword evidence="5" id="KW-1185">Reference proteome</keyword>